<dbReference type="Gene3D" id="3.90.1300.10">
    <property type="entry name" value="Amidase signature (AS) domain"/>
    <property type="match status" value="1"/>
</dbReference>
<dbReference type="EMBL" id="JAXOVC010000001">
    <property type="protein sequence ID" value="KAK4506353.1"/>
    <property type="molecule type" value="Genomic_DNA"/>
</dbReference>
<dbReference type="Pfam" id="PF01425">
    <property type="entry name" value="Amidase"/>
    <property type="match status" value="1"/>
</dbReference>
<dbReference type="Gene3D" id="1.20.58.1700">
    <property type="match status" value="1"/>
</dbReference>
<gene>
    <name evidence="2" type="ORF">PRZ48_000083</name>
</gene>
<keyword evidence="3" id="KW-1185">Reference proteome</keyword>
<evidence type="ECO:0000313" key="3">
    <source>
        <dbReference type="Proteomes" id="UP001305779"/>
    </source>
</evidence>
<organism evidence="2 3">
    <name type="scientific">Zasmidium cellare</name>
    <name type="common">Wine cellar mold</name>
    <name type="synonym">Racodium cellare</name>
    <dbReference type="NCBI Taxonomy" id="395010"/>
    <lineage>
        <taxon>Eukaryota</taxon>
        <taxon>Fungi</taxon>
        <taxon>Dikarya</taxon>
        <taxon>Ascomycota</taxon>
        <taxon>Pezizomycotina</taxon>
        <taxon>Dothideomycetes</taxon>
        <taxon>Dothideomycetidae</taxon>
        <taxon>Mycosphaerellales</taxon>
        <taxon>Mycosphaerellaceae</taxon>
        <taxon>Zasmidium</taxon>
    </lineage>
</organism>
<feature type="domain" description="Amidase" evidence="1">
    <location>
        <begin position="31"/>
        <end position="224"/>
    </location>
</feature>
<dbReference type="InterPro" id="IPR023631">
    <property type="entry name" value="Amidase_dom"/>
</dbReference>
<dbReference type="Proteomes" id="UP001305779">
    <property type="component" value="Unassembled WGS sequence"/>
</dbReference>
<evidence type="ECO:0000259" key="1">
    <source>
        <dbReference type="Pfam" id="PF01425"/>
    </source>
</evidence>
<dbReference type="InterPro" id="IPR036928">
    <property type="entry name" value="AS_sf"/>
</dbReference>
<evidence type="ECO:0000313" key="2">
    <source>
        <dbReference type="EMBL" id="KAK4506353.1"/>
    </source>
</evidence>
<comment type="caution">
    <text evidence="2">The sequence shown here is derived from an EMBL/GenBank/DDBJ whole genome shotgun (WGS) entry which is preliminary data.</text>
</comment>
<proteinExistence type="predicted"/>
<sequence>MLKLYGMLCEHSTQGTCIRGENFHPGPPWKHPVRFGIPDTEALQSLSPVYASLFNDTIADLQEIPGFEKSDYDYSSFEKANQMLYDSSIVAQRLLAFRPYMSSRGMELLHPTIRATFETAEANAFDAVRAYEDIFYLAQHKRDTEEQFKKIDILVVPATVCHWTASELAEDPIGRNKVMGKFTNFVNLLDLCGISVPTRTWRSVNGNTMSFGVTIIGQAGKDTEMMEMGRKIMSLASLTQDG</sequence>
<dbReference type="SUPFAM" id="SSF75304">
    <property type="entry name" value="Amidase signature (AS) enzymes"/>
    <property type="match status" value="1"/>
</dbReference>
<protein>
    <recommendedName>
        <fullName evidence="1">Amidase domain-containing protein</fullName>
    </recommendedName>
</protein>
<reference evidence="2 3" key="1">
    <citation type="journal article" date="2023" name="G3 (Bethesda)">
        <title>A chromosome-level genome assembly of Zasmidium syzygii isolated from banana leaves.</title>
        <authorList>
            <person name="van Westerhoven A.C."/>
            <person name="Mehrabi R."/>
            <person name="Talebi R."/>
            <person name="Steentjes M.B.F."/>
            <person name="Corcolon B."/>
            <person name="Chong P.A."/>
            <person name="Kema G.H.J."/>
            <person name="Seidl M.F."/>
        </authorList>
    </citation>
    <scope>NUCLEOTIDE SEQUENCE [LARGE SCALE GENOMIC DNA]</scope>
    <source>
        <strain evidence="2 3">P124</strain>
    </source>
</reference>
<name>A0ABR0EZ41_ZASCE</name>
<accession>A0ABR0EZ41</accession>